<reference evidence="2" key="1">
    <citation type="journal article" date="2015" name="Nat. Genet.">
        <title>The genome and transcriptome of the zoonotic hookworm Ancylostoma ceylanicum identify infection-specific gene families.</title>
        <authorList>
            <person name="Schwarz E.M."/>
            <person name="Hu Y."/>
            <person name="Antoshechkin I."/>
            <person name="Miller M.M."/>
            <person name="Sternberg P.W."/>
            <person name="Aroian R.V."/>
        </authorList>
    </citation>
    <scope>NUCLEOTIDE SEQUENCE</scope>
    <source>
        <strain evidence="2">HY135</strain>
    </source>
</reference>
<evidence type="ECO:0000313" key="1">
    <source>
        <dbReference type="EMBL" id="EYC42877.1"/>
    </source>
</evidence>
<proteinExistence type="predicted"/>
<dbReference type="Proteomes" id="UP000024635">
    <property type="component" value="Unassembled WGS sequence"/>
</dbReference>
<dbReference type="EMBL" id="JARK01000114">
    <property type="protein sequence ID" value="EYC42877.1"/>
    <property type="molecule type" value="Genomic_DNA"/>
</dbReference>
<sequence length="87" mass="10059">MCLNIKKKQNGLVTHQLKAKKKENVKERRLTRKGAKNICDERVHIQTRWPCAQELITLPGVCRHFDTQVCQLNPCGTETLDSKISRM</sequence>
<comment type="caution">
    <text evidence="1">The sequence shown here is derived from an EMBL/GenBank/DDBJ whole genome shotgun (WGS) entry which is preliminary data.</text>
</comment>
<name>A0A016WUE8_9BILA</name>
<protein>
    <submittedName>
        <fullName evidence="1">Uncharacterized protein</fullName>
    </submittedName>
</protein>
<dbReference type="AlphaFoldDB" id="A0A016WUE8"/>
<organism evidence="1 2">
    <name type="scientific">Ancylostoma ceylanicum</name>
    <dbReference type="NCBI Taxonomy" id="53326"/>
    <lineage>
        <taxon>Eukaryota</taxon>
        <taxon>Metazoa</taxon>
        <taxon>Ecdysozoa</taxon>
        <taxon>Nematoda</taxon>
        <taxon>Chromadorea</taxon>
        <taxon>Rhabditida</taxon>
        <taxon>Rhabditina</taxon>
        <taxon>Rhabditomorpha</taxon>
        <taxon>Strongyloidea</taxon>
        <taxon>Ancylostomatidae</taxon>
        <taxon>Ancylostomatinae</taxon>
        <taxon>Ancylostoma</taxon>
    </lineage>
</organism>
<gene>
    <name evidence="1" type="primary">Acey_s0514.g2774</name>
    <name evidence="1" type="ORF">Y032_0514g2774</name>
</gene>
<evidence type="ECO:0000313" key="2">
    <source>
        <dbReference type="Proteomes" id="UP000024635"/>
    </source>
</evidence>
<accession>A0A016WUE8</accession>
<keyword evidence="2" id="KW-1185">Reference proteome</keyword>